<protein>
    <recommendedName>
        <fullName evidence="3">RING-type domain-containing protein</fullName>
    </recommendedName>
</protein>
<organism evidence="1 2">
    <name type="scientific">Halteria grandinella</name>
    <dbReference type="NCBI Taxonomy" id="5974"/>
    <lineage>
        <taxon>Eukaryota</taxon>
        <taxon>Sar</taxon>
        <taxon>Alveolata</taxon>
        <taxon>Ciliophora</taxon>
        <taxon>Intramacronucleata</taxon>
        <taxon>Spirotrichea</taxon>
        <taxon>Stichotrichia</taxon>
        <taxon>Sporadotrichida</taxon>
        <taxon>Halteriidae</taxon>
        <taxon>Halteria</taxon>
    </lineage>
</organism>
<dbReference type="OrthoDB" id="419317at2759"/>
<dbReference type="InterPro" id="IPR031127">
    <property type="entry name" value="E3_UB_ligase_RBR"/>
</dbReference>
<dbReference type="Proteomes" id="UP000785679">
    <property type="component" value="Unassembled WGS sequence"/>
</dbReference>
<sequence length="347" mass="40455">MIFGVAELEPSNEPDCITLEMPEYPDEFPHCKMGCGHVFSSETIRELIIRQVKDEKRHEIRCPALKEGRAHGICNAPWVNLNFPDYFCMTGKEENEFTQCLSENIHLYVLNYVQCPTCQALIPRPSDDPKLTRTHCDNCEEIEGAIADFCHKCGQEWKYDEICLSDVCTFKKQNAILQECIEIEVDYVTVPTVRACPRCNTLYEHMEACRHMKCLTLKCKDEEFEYCHICLSDWSEHDHDRCAAAPRQFLQNPYIKEIEELKLEEESEKQRIQPQNNVDAQVQQNRIEDEDNEIIAEVMLDQAQVNESEDVQKDQVLFDQSKELGTDQTDYNDHYQYSSGMQYCSIF</sequence>
<gene>
    <name evidence="1" type="ORF">FGO68_gene14832</name>
</gene>
<comment type="caution">
    <text evidence="1">The sequence shown here is derived from an EMBL/GenBank/DDBJ whole genome shotgun (WGS) entry which is preliminary data.</text>
</comment>
<dbReference type="SUPFAM" id="SSF57850">
    <property type="entry name" value="RING/U-box"/>
    <property type="match status" value="1"/>
</dbReference>
<dbReference type="EMBL" id="RRYP01008476">
    <property type="protein sequence ID" value="TNV79750.1"/>
    <property type="molecule type" value="Genomic_DNA"/>
</dbReference>
<accession>A0A8J8NT33</accession>
<dbReference type="GO" id="GO:0016567">
    <property type="term" value="P:protein ubiquitination"/>
    <property type="evidence" value="ECO:0007669"/>
    <property type="project" value="InterPro"/>
</dbReference>
<evidence type="ECO:0000313" key="1">
    <source>
        <dbReference type="EMBL" id="TNV79750.1"/>
    </source>
</evidence>
<proteinExistence type="predicted"/>
<evidence type="ECO:0008006" key="3">
    <source>
        <dbReference type="Google" id="ProtNLM"/>
    </source>
</evidence>
<dbReference type="PANTHER" id="PTHR11685">
    <property type="entry name" value="RBR FAMILY RING FINGER AND IBR DOMAIN-CONTAINING"/>
    <property type="match status" value="1"/>
</dbReference>
<reference evidence="1" key="1">
    <citation type="submission" date="2019-06" db="EMBL/GenBank/DDBJ databases">
        <authorList>
            <person name="Zheng W."/>
        </authorList>
    </citation>
    <scope>NUCLEOTIDE SEQUENCE</scope>
    <source>
        <strain evidence="1">QDHG01</strain>
    </source>
</reference>
<name>A0A8J8NT33_HALGN</name>
<dbReference type="AlphaFoldDB" id="A0A8J8NT33"/>
<keyword evidence="2" id="KW-1185">Reference proteome</keyword>
<evidence type="ECO:0000313" key="2">
    <source>
        <dbReference type="Proteomes" id="UP000785679"/>
    </source>
</evidence>
<dbReference type="Gene3D" id="1.20.120.1750">
    <property type="match status" value="1"/>
</dbReference>
<dbReference type="GO" id="GO:0004842">
    <property type="term" value="F:ubiquitin-protein transferase activity"/>
    <property type="evidence" value="ECO:0007669"/>
    <property type="project" value="InterPro"/>
</dbReference>